<dbReference type="Pfam" id="PF10934">
    <property type="entry name" value="Sheath_initiator"/>
    <property type="match status" value="1"/>
</dbReference>
<sequence length="142" mass="16418">MSDAYPFVTGFNPVEEAKKLPTFVEFDWDFDTDNFKYDSNGKQKIVTENDAIKVWVGKALQTERYQYLAYSWQYGIEVKPFIGKVMQVKERYLELKRVIVECLMVNPYILSIDSVEFTTTDADTVVADIILTTIYGEVNVNV</sequence>
<dbReference type="InterPro" id="IPR020288">
    <property type="entry name" value="Sheath_initiator"/>
</dbReference>
<evidence type="ECO:0008006" key="2">
    <source>
        <dbReference type="Google" id="ProtNLM"/>
    </source>
</evidence>
<proteinExistence type="predicted"/>
<organism evidence="1">
    <name type="scientific">Veillonella ratti</name>
    <dbReference type="NCBI Taxonomy" id="103892"/>
    <lineage>
        <taxon>Bacteria</taxon>
        <taxon>Bacillati</taxon>
        <taxon>Bacillota</taxon>
        <taxon>Negativicutes</taxon>
        <taxon>Veillonellales</taxon>
        <taxon>Veillonellaceae</taxon>
        <taxon>Veillonella</taxon>
    </lineage>
</organism>
<name>A0A6N3A059_9FIRM</name>
<evidence type="ECO:0000313" key="1">
    <source>
        <dbReference type="EMBL" id="VYT85445.1"/>
    </source>
</evidence>
<dbReference type="EMBL" id="CACRUX010000021">
    <property type="protein sequence ID" value="VYT85445.1"/>
    <property type="molecule type" value="Genomic_DNA"/>
</dbReference>
<accession>A0A6N3A059</accession>
<dbReference type="AlphaFoldDB" id="A0A6N3A059"/>
<dbReference type="RefSeq" id="WP_021841334.1">
    <property type="nucleotide sequence ID" value="NZ_CACRUX010000021.1"/>
</dbReference>
<protein>
    <recommendedName>
        <fullName evidence="2">Phage-like element PBSX protein XkdS</fullName>
    </recommendedName>
</protein>
<reference evidence="1" key="1">
    <citation type="submission" date="2019-11" db="EMBL/GenBank/DDBJ databases">
        <authorList>
            <person name="Feng L."/>
        </authorList>
    </citation>
    <scope>NUCLEOTIDE SEQUENCE</scope>
    <source>
        <strain evidence="1">VrattiLFYP33</strain>
    </source>
</reference>
<gene>
    <name evidence="1" type="ORF">VRLFYP33_00620</name>
</gene>